<protein>
    <recommendedName>
        <fullName evidence="2">Lipoprotein</fullName>
    </recommendedName>
</protein>
<evidence type="ECO:0008006" key="2">
    <source>
        <dbReference type="Google" id="ProtNLM"/>
    </source>
</evidence>
<proteinExistence type="predicted"/>
<dbReference type="EMBL" id="VSSQ01033476">
    <property type="protein sequence ID" value="MPM85081.1"/>
    <property type="molecule type" value="Genomic_DNA"/>
</dbReference>
<name>A0A645D752_9ZZZZ</name>
<comment type="caution">
    <text evidence="1">The sequence shown here is derived from an EMBL/GenBank/DDBJ whole genome shotgun (WGS) entry which is preliminary data.</text>
</comment>
<sequence length="173" mass="19512">MKTRILSLLLLVMVAFTACDLSNESNYTPGIFFLQNPLKNNQDTLKSYYTDIPGTFVMDTIHVGDTVKFFLFMDAYTNKLQTFYLNHAPDSVARIILPDPASMDTIFTDNSDYAKGKFYMNGISSYLFFPFQYVAKRSSMDARLEFTVVSDAVFDSGFGSNTSSLTLKTPIKN</sequence>
<dbReference type="PROSITE" id="PS51257">
    <property type="entry name" value="PROKAR_LIPOPROTEIN"/>
    <property type="match status" value="1"/>
</dbReference>
<evidence type="ECO:0000313" key="1">
    <source>
        <dbReference type="EMBL" id="MPM85081.1"/>
    </source>
</evidence>
<dbReference type="AlphaFoldDB" id="A0A645D752"/>
<gene>
    <name evidence="1" type="ORF">SDC9_132158</name>
</gene>
<accession>A0A645D752</accession>
<reference evidence="1" key="1">
    <citation type="submission" date="2019-08" db="EMBL/GenBank/DDBJ databases">
        <authorList>
            <person name="Kucharzyk K."/>
            <person name="Murdoch R.W."/>
            <person name="Higgins S."/>
            <person name="Loffler F."/>
        </authorList>
    </citation>
    <scope>NUCLEOTIDE SEQUENCE</scope>
</reference>
<organism evidence="1">
    <name type="scientific">bioreactor metagenome</name>
    <dbReference type="NCBI Taxonomy" id="1076179"/>
    <lineage>
        <taxon>unclassified sequences</taxon>
        <taxon>metagenomes</taxon>
        <taxon>ecological metagenomes</taxon>
    </lineage>
</organism>